<evidence type="ECO:0000313" key="9">
    <source>
        <dbReference type="EnsemblFungi" id="MAPG_06703T0"/>
    </source>
</evidence>
<feature type="transmembrane region" description="Helical" evidence="6">
    <location>
        <begin position="216"/>
        <end position="241"/>
    </location>
</feature>
<dbReference type="OMA" id="LGPKFMW"/>
<reference evidence="9" key="5">
    <citation type="submission" date="2015-06" db="UniProtKB">
        <authorList>
            <consortium name="EnsemblFungi"/>
        </authorList>
    </citation>
    <scope>IDENTIFICATION</scope>
    <source>
        <strain evidence="9">ATCC 64411</strain>
    </source>
</reference>
<dbReference type="OrthoDB" id="26203at2759"/>
<evidence type="ECO:0000256" key="1">
    <source>
        <dbReference type="ARBA" id="ARBA00004141"/>
    </source>
</evidence>
<dbReference type="PANTHER" id="PTHR42058">
    <property type="entry name" value="G_PROTEIN_RECEP_F2_4 DOMAIN-CONTAINING PROTEIN"/>
    <property type="match status" value="1"/>
</dbReference>
<feature type="transmembrane region" description="Helical" evidence="6">
    <location>
        <begin position="353"/>
        <end position="373"/>
    </location>
</feature>
<dbReference type="STRING" id="644358.A0A0C4E2R3"/>
<gene>
    <name evidence="8" type="ORF">MAPG_06703</name>
</gene>
<evidence type="ECO:0000313" key="10">
    <source>
        <dbReference type="Proteomes" id="UP000011715"/>
    </source>
</evidence>
<dbReference type="PROSITE" id="PS50261">
    <property type="entry name" value="G_PROTEIN_RECEP_F2_4"/>
    <property type="match status" value="1"/>
</dbReference>
<feature type="transmembrane region" description="Helical" evidence="6">
    <location>
        <begin position="135"/>
        <end position="155"/>
    </location>
</feature>
<dbReference type="GO" id="GO:0016020">
    <property type="term" value="C:membrane"/>
    <property type="evidence" value="ECO:0007669"/>
    <property type="project" value="UniProtKB-SubCell"/>
</dbReference>
<organism evidence="9 10">
    <name type="scientific">Magnaporthiopsis poae (strain ATCC 64411 / 73-15)</name>
    <name type="common">Kentucky bluegrass fungus</name>
    <name type="synonym">Magnaporthe poae</name>
    <dbReference type="NCBI Taxonomy" id="644358"/>
    <lineage>
        <taxon>Eukaryota</taxon>
        <taxon>Fungi</taxon>
        <taxon>Dikarya</taxon>
        <taxon>Ascomycota</taxon>
        <taxon>Pezizomycotina</taxon>
        <taxon>Sordariomycetes</taxon>
        <taxon>Sordariomycetidae</taxon>
        <taxon>Magnaporthales</taxon>
        <taxon>Magnaporthaceae</taxon>
        <taxon>Magnaporthiopsis</taxon>
    </lineage>
</organism>
<dbReference type="InterPro" id="IPR017981">
    <property type="entry name" value="GPCR_2-like_7TM"/>
</dbReference>
<dbReference type="eggNOG" id="ENOG502RY0W">
    <property type="taxonomic scope" value="Eukaryota"/>
</dbReference>
<evidence type="ECO:0000259" key="7">
    <source>
        <dbReference type="PROSITE" id="PS50261"/>
    </source>
</evidence>
<keyword evidence="3 6" id="KW-1133">Transmembrane helix</keyword>
<keyword evidence="2 6" id="KW-0812">Transmembrane</keyword>
<keyword evidence="10" id="KW-1185">Reference proteome</keyword>
<evidence type="ECO:0000313" key="8">
    <source>
        <dbReference type="EMBL" id="KLU87709.1"/>
    </source>
</evidence>
<dbReference type="InterPro" id="IPR000832">
    <property type="entry name" value="GPCR_2_secretin-like"/>
</dbReference>
<feature type="compositionally biased region" description="Low complexity" evidence="5">
    <location>
        <begin position="448"/>
        <end position="458"/>
    </location>
</feature>
<dbReference type="GO" id="GO:0004930">
    <property type="term" value="F:G protein-coupled receptor activity"/>
    <property type="evidence" value="ECO:0007669"/>
    <property type="project" value="InterPro"/>
</dbReference>
<feature type="transmembrane region" description="Helical" evidence="6">
    <location>
        <begin position="287"/>
        <end position="309"/>
    </location>
</feature>
<reference evidence="9" key="4">
    <citation type="journal article" date="2015" name="G3 (Bethesda)">
        <title>Genome sequences of three phytopathogenic species of the Magnaporthaceae family of fungi.</title>
        <authorList>
            <person name="Okagaki L.H."/>
            <person name="Nunes C.C."/>
            <person name="Sailsbery J."/>
            <person name="Clay B."/>
            <person name="Brown D."/>
            <person name="John T."/>
            <person name="Oh Y."/>
            <person name="Young N."/>
            <person name="Fitzgerald M."/>
            <person name="Haas B.J."/>
            <person name="Zeng Q."/>
            <person name="Young S."/>
            <person name="Adiconis X."/>
            <person name="Fan L."/>
            <person name="Levin J.Z."/>
            <person name="Mitchell T.K."/>
            <person name="Okubara P.A."/>
            <person name="Farman M.L."/>
            <person name="Kohn L.M."/>
            <person name="Birren B."/>
            <person name="Ma L.-J."/>
            <person name="Dean R.A."/>
        </authorList>
    </citation>
    <scope>NUCLEOTIDE SEQUENCE</scope>
    <source>
        <strain evidence="9">ATCC 64411 / 73-15</strain>
    </source>
</reference>
<keyword evidence="4 6" id="KW-0472">Membrane</keyword>
<feature type="transmembrane region" description="Helical" evidence="6">
    <location>
        <begin position="93"/>
        <end position="115"/>
    </location>
</feature>
<evidence type="ECO:0000256" key="5">
    <source>
        <dbReference type="SAM" id="MobiDB-lite"/>
    </source>
</evidence>
<evidence type="ECO:0000256" key="2">
    <source>
        <dbReference type="ARBA" id="ARBA00022692"/>
    </source>
</evidence>
<evidence type="ECO:0000256" key="4">
    <source>
        <dbReference type="ARBA" id="ARBA00023136"/>
    </source>
</evidence>
<feature type="region of interest" description="Disordered" evidence="5">
    <location>
        <begin position="503"/>
        <end position="526"/>
    </location>
</feature>
<dbReference type="EMBL" id="GL876970">
    <property type="protein sequence ID" value="KLU87709.1"/>
    <property type="molecule type" value="Genomic_DNA"/>
</dbReference>
<protein>
    <recommendedName>
        <fullName evidence="7">G-protein coupled receptors family 2 profile 2 domain-containing protein</fullName>
    </recommendedName>
</protein>
<feature type="region of interest" description="Disordered" evidence="5">
    <location>
        <begin position="427"/>
        <end position="472"/>
    </location>
</feature>
<dbReference type="EnsemblFungi" id="MAPG_06703T0">
    <property type="protein sequence ID" value="MAPG_06703T0"/>
    <property type="gene ID" value="MAPG_06703"/>
</dbReference>
<dbReference type="VEuPathDB" id="FungiDB:MAPG_06703"/>
<evidence type="ECO:0000256" key="6">
    <source>
        <dbReference type="SAM" id="Phobius"/>
    </source>
</evidence>
<dbReference type="Proteomes" id="UP000011715">
    <property type="component" value="Unassembled WGS sequence"/>
</dbReference>
<dbReference type="EMBL" id="ADBL01001620">
    <property type="status" value="NOT_ANNOTATED_CDS"/>
    <property type="molecule type" value="Genomic_DNA"/>
</dbReference>
<reference evidence="10" key="1">
    <citation type="submission" date="2010-05" db="EMBL/GenBank/DDBJ databases">
        <title>The genome sequence of Magnaporthe poae strain ATCC 64411.</title>
        <authorList>
            <person name="Ma L.-J."/>
            <person name="Dead R."/>
            <person name="Young S."/>
            <person name="Zeng Q."/>
            <person name="Koehrsen M."/>
            <person name="Alvarado L."/>
            <person name="Berlin A."/>
            <person name="Chapman S.B."/>
            <person name="Chen Z."/>
            <person name="Freedman E."/>
            <person name="Gellesch M."/>
            <person name="Goldberg J."/>
            <person name="Griggs A."/>
            <person name="Gujja S."/>
            <person name="Heilman E.R."/>
            <person name="Heiman D."/>
            <person name="Hepburn T."/>
            <person name="Howarth C."/>
            <person name="Jen D."/>
            <person name="Larson L."/>
            <person name="Mehta T."/>
            <person name="Neiman D."/>
            <person name="Pearson M."/>
            <person name="Roberts A."/>
            <person name="Saif S."/>
            <person name="Shea T."/>
            <person name="Shenoy N."/>
            <person name="Sisk P."/>
            <person name="Stolte C."/>
            <person name="Sykes S."/>
            <person name="Walk T."/>
            <person name="White J."/>
            <person name="Yandava C."/>
            <person name="Haas B."/>
            <person name="Nusbaum C."/>
            <person name="Birren B."/>
        </authorList>
    </citation>
    <scope>NUCLEOTIDE SEQUENCE [LARGE SCALE GENOMIC DNA]</scope>
    <source>
        <strain evidence="10">ATCC 64411 / 73-15</strain>
    </source>
</reference>
<comment type="subcellular location">
    <subcellularLocation>
        <location evidence="1">Membrane</location>
        <topology evidence="1">Multi-pass membrane protein</topology>
    </subcellularLocation>
</comment>
<reference evidence="8" key="3">
    <citation type="submission" date="2011-03" db="EMBL/GenBank/DDBJ databases">
        <title>Annotation of Magnaporthe poae ATCC 64411.</title>
        <authorList>
            <person name="Ma L.-J."/>
            <person name="Dead R."/>
            <person name="Young S.K."/>
            <person name="Zeng Q."/>
            <person name="Gargeya S."/>
            <person name="Fitzgerald M."/>
            <person name="Haas B."/>
            <person name="Abouelleil A."/>
            <person name="Alvarado L."/>
            <person name="Arachchi H.M."/>
            <person name="Berlin A."/>
            <person name="Brown A."/>
            <person name="Chapman S.B."/>
            <person name="Chen Z."/>
            <person name="Dunbar C."/>
            <person name="Freedman E."/>
            <person name="Gearin G."/>
            <person name="Gellesch M."/>
            <person name="Goldberg J."/>
            <person name="Griggs A."/>
            <person name="Gujja S."/>
            <person name="Heiman D."/>
            <person name="Howarth C."/>
            <person name="Larson L."/>
            <person name="Lui A."/>
            <person name="MacDonald P.J.P."/>
            <person name="Mehta T."/>
            <person name="Montmayeur A."/>
            <person name="Murphy C."/>
            <person name="Neiman D."/>
            <person name="Pearson M."/>
            <person name="Priest M."/>
            <person name="Roberts A."/>
            <person name="Saif S."/>
            <person name="Shea T."/>
            <person name="Shenoy N."/>
            <person name="Sisk P."/>
            <person name="Stolte C."/>
            <person name="Sykes S."/>
            <person name="Yandava C."/>
            <person name="Wortman J."/>
            <person name="Nusbaum C."/>
            <person name="Birren B."/>
        </authorList>
    </citation>
    <scope>NUCLEOTIDE SEQUENCE</scope>
    <source>
        <strain evidence="8">ATCC 64411</strain>
    </source>
</reference>
<proteinExistence type="predicted"/>
<name>A0A0C4E2R3_MAGP6</name>
<dbReference type="Gene3D" id="1.20.1070.10">
    <property type="entry name" value="Rhodopsin 7-helix transmembrane proteins"/>
    <property type="match status" value="1"/>
</dbReference>
<feature type="transmembrane region" description="Helical" evidence="6">
    <location>
        <begin position="59"/>
        <end position="81"/>
    </location>
</feature>
<feature type="transmembrane region" description="Helical" evidence="6">
    <location>
        <begin position="176"/>
        <end position="196"/>
    </location>
</feature>
<evidence type="ECO:0000256" key="3">
    <source>
        <dbReference type="ARBA" id="ARBA00022989"/>
    </source>
</evidence>
<accession>A0A0C4E2R3</accession>
<dbReference type="AlphaFoldDB" id="A0A0C4E2R3"/>
<dbReference type="PANTHER" id="PTHR42058:SF1">
    <property type="entry name" value="G-PROTEIN COUPLED RECEPTORS FAMILY 2 PROFILE 2 DOMAIN-CONTAINING PROTEIN"/>
    <property type="match status" value="1"/>
</dbReference>
<sequence length="526" mass="58186">MSLNGINLPFCPKPFVDAADYHGSYGFLKGRLCSDIGNLTCCLPCPMTDWVYPETFNTIGLAAEIVAVISAALCVFLLLSWFCLPVEKTHRHYLSICLTIAVMFMNLGFVVPLAAQPEQCADRITPNDMTSNQACAASGSMLILGGWAGVMWIFLRALSLHLQICWQVVVGKTFMWFAQAAGWGIPLLGIILALTMSGVSFRFGQTCHINHQNSLAVLWIPLLIFSGFTIIIQLATFVYCIKVYLASLNDNSASTEGSNLPSSNRSIQTMTPRQAYRRVRRVIQLQWRGITIVLIIIADVVFFSIVYVFQDNTLERIKTDEGLATPWVTCLALAGGDKNKCLDKASKLVINQATVGAVLLLLAMNGIWLVVLLGRWSMITGWKDFFTSLFCPHQKAEFVSVDARVADDFKNQRRSYEMLSRDSGKTMVDDAVTPSAGPTPISPYPKAMTPTMSPTMTPTSPPPSGRRTPDYFGQTARYHAPTRSFSKPKAPPQVVRWDNSEIYAGSRSGQRDDNDMNMNPLGMNRI</sequence>
<dbReference type="GO" id="GO:0007166">
    <property type="term" value="P:cell surface receptor signaling pathway"/>
    <property type="evidence" value="ECO:0007669"/>
    <property type="project" value="InterPro"/>
</dbReference>
<reference evidence="8" key="2">
    <citation type="submission" date="2010-05" db="EMBL/GenBank/DDBJ databases">
        <title>The Genome Sequence of Magnaporthe poae strain ATCC 64411.</title>
        <authorList>
            <consortium name="The Broad Institute Genome Sequencing Platform"/>
            <consortium name="Broad Institute Genome Sequencing Center for Infectious Disease"/>
            <person name="Ma L.-J."/>
            <person name="Dead R."/>
            <person name="Young S."/>
            <person name="Zeng Q."/>
            <person name="Koehrsen M."/>
            <person name="Alvarado L."/>
            <person name="Berlin A."/>
            <person name="Chapman S.B."/>
            <person name="Chen Z."/>
            <person name="Freedman E."/>
            <person name="Gellesch M."/>
            <person name="Goldberg J."/>
            <person name="Griggs A."/>
            <person name="Gujja S."/>
            <person name="Heilman E.R."/>
            <person name="Heiman D."/>
            <person name="Hepburn T."/>
            <person name="Howarth C."/>
            <person name="Jen D."/>
            <person name="Larson L."/>
            <person name="Mehta T."/>
            <person name="Neiman D."/>
            <person name="Pearson M."/>
            <person name="Roberts A."/>
            <person name="Saif S."/>
            <person name="Shea T."/>
            <person name="Shenoy N."/>
            <person name="Sisk P."/>
            <person name="Stolte C."/>
            <person name="Sykes S."/>
            <person name="Walk T."/>
            <person name="White J."/>
            <person name="Yandava C."/>
            <person name="Haas B."/>
            <person name="Nusbaum C."/>
            <person name="Birren B."/>
        </authorList>
    </citation>
    <scope>NUCLEOTIDE SEQUENCE</scope>
    <source>
        <strain evidence="8">ATCC 64411</strain>
    </source>
</reference>
<dbReference type="InterPro" id="IPR053247">
    <property type="entry name" value="GPCR_GPR1/git3-like"/>
</dbReference>
<feature type="domain" description="G-protein coupled receptors family 2 profile 2" evidence="7">
    <location>
        <begin position="53"/>
        <end position="220"/>
    </location>
</feature>
<dbReference type="Pfam" id="PF00002">
    <property type="entry name" value="7tm_2"/>
    <property type="match status" value="1"/>
</dbReference>